<reference evidence="4" key="1">
    <citation type="journal article" date="2019" name="Int. J. Syst. Evol. Microbiol.">
        <title>The Global Catalogue of Microorganisms (GCM) 10K type strain sequencing project: providing services to taxonomists for standard genome sequencing and annotation.</title>
        <authorList>
            <consortium name="The Broad Institute Genomics Platform"/>
            <consortium name="The Broad Institute Genome Sequencing Center for Infectious Disease"/>
            <person name="Wu L."/>
            <person name="Ma J."/>
        </authorList>
    </citation>
    <scope>NUCLEOTIDE SEQUENCE [LARGE SCALE GENOMIC DNA]</scope>
    <source>
        <strain evidence="4">NBRC 106348</strain>
    </source>
</reference>
<protein>
    <recommendedName>
        <fullName evidence="2">Metallo-beta-lactamase domain-containing protein</fullName>
    </recommendedName>
</protein>
<dbReference type="InterPro" id="IPR050114">
    <property type="entry name" value="UPF0173_UPF0282_UlaG_hydrolase"/>
</dbReference>
<evidence type="ECO:0000313" key="4">
    <source>
        <dbReference type="Proteomes" id="UP001157091"/>
    </source>
</evidence>
<gene>
    <name evidence="3" type="ORF">GCM10025864_37140</name>
</gene>
<evidence type="ECO:0000256" key="1">
    <source>
        <dbReference type="SAM" id="MobiDB-lite"/>
    </source>
</evidence>
<dbReference type="RefSeq" id="WP_284294388.1">
    <property type="nucleotide sequence ID" value="NZ_BSUK01000001.1"/>
</dbReference>
<dbReference type="InterPro" id="IPR036866">
    <property type="entry name" value="RibonucZ/Hydroxyglut_hydro"/>
</dbReference>
<evidence type="ECO:0000313" key="3">
    <source>
        <dbReference type="EMBL" id="GMA25955.1"/>
    </source>
</evidence>
<dbReference type="InterPro" id="IPR001279">
    <property type="entry name" value="Metallo-B-lactamas"/>
</dbReference>
<dbReference type="EMBL" id="BSUK01000001">
    <property type="protein sequence ID" value="GMA25955.1"/>
    <property type="molecule type" value="Genomic_DNA"/>
</dbReference>
<dbReference type="PANTHER" id="PTHR43546:SF3">
    <property type="entry name" value="UPF0173 METAL-DEPENDENT HYDROLASE MJ1163"/>
    <property type="match status" value="1"/>
</dbReference>
<proteinExistence type="predicted"/>
<comment type="caution">
    <text evidence="3">The sequence shown here is derived from an EMBL/GenBank/DDBJ whole genome shotgun (WGS) entry which is preliminary data.</text>
</comment>
<name>A0ABQ6I632_9MICO</name>
<feature type="region of interest" description="Disordered" evidence="1">
    <location>
        <begin position="241"/>
        <end position="267"/>
    </location>
</feature>
<feature type="domain" description="Metallo-beta-lactamase" evidence="2">
    <location>
        <begin position="7"/>
        <end position="179"/>
    </location>
</feature>
<dbReference type="SMART" id="SM00849">
    <property type="entry name" value="Lactamase_B"/>
    <property type="match status" value="1"/>
</dbReference>
<evidence type="ECO:0000259" key="2">
    <source>
        <dbReference type="SMART" id="SM00849"/>
    </source>
</evidence>
<dbReference type="SUPFAM" id="SSF56281">
    <property type="entry name" value="Metallo-hydrolase/oxidoreductase"/>
    <property type="match status" value="1"/>
</dbReference>
<keyword evidence="4" id="KW-1185">Reference proteome</keyword>
<sequence>MKLEILGHACGRLTDRSGVLVIDPGAYSSPDALASADAVLVTHEHADHVDVEPLLAALAERTHVEVWAPAAVVAALQARGVELQRLHEAVPGTALRVLGHDVDVVGGTHAAIHTDLPRIANVGYVVDGSVLHPGDAFVELPHGARVHVVLTPVSGPWLKLAEIVDWVRTLQPAVVVPIHDALLSPIGRGSVLRQLGPEGLGGGWGWTVADLSGDGAALDVEPDPEARAPLVAHELELAHPEFGDAPSLERDETVAPRPEEDAADADR</sequence>
<dbReference type="Proteomes" id="UP001157091">
    <property type="component" value="Unassembled WGS sequence"/>
</dbReference>
<dbReference type="PANTHER" id="PTHR43546">
    <property type="entry name" value="UPF0173 METAL-DEPENDENT HYDROLASE MJ1163-RELATED"/>
    <property type="match status" value="1"/>
</dbReference>
<dbReference type="Pfam" id="PF13483">
    <property type="entry name" value="Lactamase_B_3"/>
    <property type="match status" value="1"/>
</dbReference>
<organism evidence="3 4">
    <name type="scientific">Luteimicrobium album</name>
    <dbReference type="NCBI Taxonomy" id="1054550"/>
    <lineage>
        <taxon>Bacteria</taxon>
        <taxon>Bacillati</taxon>
        <taxon>Actinomycetota</taxon>
        <taxon>Actinomycetes</taxon>
        <taxon>Micrococcales</taxon>
        <taxon>Luteimicrobium</taxon>
    </lineage>
</organism>
<dbReference type="Gene3D" id="3.60.15.10">
    <property type="entry name" value="Ribonuclease Z/Hydroxyacylglutathione hydrolase-like"/>
    <property type="match status" value="1"/>
</dbReference>
<accession>A0ABQ6I632</accession>